<dbReference type="AlphaFoldDB" id="A0A831SS16"/>
<comment type="caution">
    <text evidence="1">The sequence shown here is derived from an EMBL/GenBank/DDBJ whole genome shotgun (WGS) entry which is preliminary data.</text>
</comment>
<evidence type="ECO:0008006" key="2">
    <source>
        <dbReference type="Google" id="ProtNLM"/>
    </source>
</evidence>
<gene>
    <name evidence="1" type="ORF">ENN50_08100</name>
</gene>
<dbReference type="InterPro" id="IPR043148">
    <property type="entry name" value="TagF_C"/>
</dbReference>
<dbReference type="EMBL" id="DSBW01000178">
    <property type="protein sequence ID" value="HED31619.1"/>
    <property type="molecule type" value="Genomic_DNA"/>
</dbReference>
<name>A0A831SS16_PROAE</name>
<protein>
    <recommendedName>
        <fullName evidence="2">UDP-N-acetyl glucosamine 2-epimerase</fullName>
    </recommendedName>
</protein>
<sequence length="318" mass="36167">MRKKILFIGGSVNQTTQMLQIARHMNAYDCWFSPFYDDGMLGRAARNGFLDFTIMGNTRASKALTLLQEHGVGVDYGGMRHDYDLVVTGTDLVVPRNIRKKNIVLVQEGMTEPETLLYHLARNISWVPRWVAGTSTTGLSDVYRKFCVASYGYRDLFVRKGVREDKIEVTSIPNFDNCERFLDNDFEHRDYVLVCTSDNRETFIYENRRRNIQRYLEMAEGRQLIFRLHPNENVRRATGEIRRYAPGSLVFSDGCTEDMIANSSMMIAQYSSTILVGSALGKKVHCSIEPAMLQSLTPLQNRRAAENIATVCSSVLDG</sequence>
<proteinExistence type="predicted"/>
<reference evidence="1" key="1">
    <citation type="journal article" date="2020" name="mSystems">
        <title>Genome- and Community-Level Interaction Insights into Carbon Utilization and Element Cycling Functions of Hydrothermarchaeota in Hydrothermal Sediment.</title>
        <authorList>
            <person name="Zhou Z."/>
            <person name="Liu Y."/>
            <person name="Xu W."/>
            <person name="Pan J."/>
            <person name="Luo Z.H."/>
            <person name="Li M."/>
        </authorList>
    </citation>
    <scope>NUCLEOTIDE SEQUENCE [LARGE SCALE GENOMIC DNA]</scope>
    <source>
        <strain evidence="1">SpSt-1181</strain>
    </source>
</reference>
<dbReference type="SUPFAM" id="SSF53756">
    <property type="entry name" value="UDP-Glycosyltransferase/glycogen phosphorylase"/>
    <property type="match status" value="1"/>
</dbReference>
<dbReference type="Proteomes" id="UP000886335">
    <property type="component" value="Unassembled WGS sequence"/>
</dbReference>
<dbReference type="Gene3D" id="3.40.50.12580">
    <property type="match status" value="1"/>
</dbReference>
<organism evidence="1">
    <name type="scientific">Prosthecochloris aestuarii</name>
    <dbReference type="NCBI Taxonomy" id="1102"/>
    <lineage>
        <taxon>Bacteria</taxon>
        <taxon>Pseudomonadati</taxon>
        <taxon>Chlorobiota</taxon>
        <taxon>Chlorobiia</taxon>
        <taxon>Chlorobiales</taxon>
        <taxon>Chlorobiaceae</taxon>
        <taxon>Prosthecochloris</taxon>
    </lineage>
</organism>
<accession>A0A831SS16</accession>
<evidence type="ECO:0000313" key="1">
    <source>
        <dbReference type="EMBL" id="HED31619.1"/>
    </source>
</evidence>